<evidence type="ECO:0000313" key="2">
    <source>
        <dbReference type="EMBL" id="GFO18191.1"/>
    </source>
</evidence>
<protein>
    <recommendedName>
        <fullName evidence="4">Mos1 transposase HTH domain-containing protein</fullName>
    </recommendedName>
</protein>
<dbReference type="AlphaFoldDB" id="A0AAV4B4B4"/>
<sequence length="83" mass="8882">MHCFKGALTSSANKVHKRYSGKTGISGDIIEKLVARWRTSPQQGDLRHSGPPLGQGTGGGARTRDRRDLRADSLATVPSTPPD</sequence>
<feature type="compositionally biased region" description="Basic and acidic residues" evidence="1">
    <location>
        <begin position="62"/>
        <end position="71"/>
    </location>
</feature>
<evidence type="ECO:0000256" key="1">
    <source>
        <dbReference type="SAM" id="MobiDB-lite"/>
    </source>
</evidence>
<dbReference type="EMBL" id="BLXT01004938">
    <property type="protein sequence ID" value="GFO18191.1"/>
    <property type="molecule type" value="Genomic_DNA"/>
</dbReference>
<evidence type="ECO:0008006" key="4">
    <source>
        <dbReference type="Google" id="ProtNLM"/>
    </source>
</evidence>
<accession>A0AAV4B4B4</accession>
<name>A0AAV4B4B4_9GAST</name>
<dbReference type="Proteomes" id="UP000735302">
    <property type="component" value="Unassembled WGS sequence"/>
</dbReference>
<feature type="region of interest" description="Disordered" evidence="1">
    <location>
        <begin position="38"/>
        <end position="83"/>
    </location>
</feature>
<evidence type="ECO:0000313" key="3">
    <source>
        <dbReference type="Proteomes" id="UP000735302"/>
    </source>
</evidence>
<keyword evidence="3" id="KW-1185">Reference proteome</keyword>
<reference evidence="2 3" key="1">
    <citation type="journal article" date="2021" name="Elife">
        <title>Chloroplast acquisition without the gene transfer in kleptoplastic sea slugs, Plakobranchus ocellatus.</title>
        <authorList>
            <person name="Maeda T."/>
            <person name="Takahashi S."/>
            <person name="Yoshida T."/>
            <person name="Shimamura S."/>
            <person name="Takaki Y."/>
            <person name="Nagai Y."/>
            <person name="Toyoda A."/>
            <person name="Suzuki Y."/>
            <person name="Arimoto A."/>
            <person name="Ishii H."/>
            <person name="Satoh N."/>
            <person name="Nishiyama T."/>
            <person name="Hasebe M."/>
            <person name="Maruyama T."/>
            <person name="Minagawa J."/>
            <person name="Obokata J."/>
            <person name="Shigenobu S."/>
        </authorList>
    </citation>
    <scope>NUCLEOTIDE SEQUENCE [LARGE SCALE GENOMIC DNA]</scope>
</reference>
<gene>
    <name evidence="2" type="ORF">PoB_004469600</name>
</gene>
<comment type="caution">
    <text evidence="2">The sequence shown here is derived from an EMBL/GenBank/DDBJ whole genome shotgun (WGS) entry which is preliminary data.</text>
</comment>
<organism evidence="2 3">
    <name type="scientific">Plakobranchus ocellatus</name>
    <dbReference type="NCBI Taxonomy" id="259542"/>
    <lineage>
        <taxon>Eukaryota</taxon>
        <taxon>Metazoa</taxon>
        <taxon>Spiralia</taxon>
        <taxon>Lophotrochozoa</taxon>
        <taxon>Mollusca</taxon>
        <taxon>Gastropoda</taxon>
        <taxon>Heterobranchia</taxon>
        <taxon>Euthyneura</taxon>
        <taxon>Panpulmonata</taxon>
        <taxon>Sacoglossa</taxon>
        <taxon>Placobranchoidea</taxon>
        <taxon>Plakobranchidae</taxon>
        <taxon>Plakobranchus</taxon>
    </lineage>
</organism>
<proteinExistence type="predicted"/>